<evidence type="ECO:0000256" key="3">
    <source>
        <dbReference type="ARBA" id="ARBA00008178"/>
    </source>
</evidence>
<dbReference type="Gene3D" id="3.90.25.10">
    <property type="entry name" value="UDP-galactose 4-epimerase, domain 1"/>
    <property type="match status" value="1"/>
</dbReference>
<dbReference type="Gene3D" id="3.40.50.720">
    <property type="entry name" value="NAD(P)-binding Rossmann-like Domain"/>
    <property type="match status" value="1"/>
</dbReference>
<dbReference type="EMBL" id="LBTN01000018">
    <property type="protein sequence ID" value="KKQ40529.1"/>
    <property type="molecule type" value="Genomic_DNA"/>
</dbReference>
<dbReference type="InterPro" id="IPR036291">
    <property type="entry name" value="NAD(P)-bd_dom_sf"/>
</dbReference>
<dbReference type="InterPro" id="IPR005888">
    <property type="entry name" value="dTDP_Gluc_deHydtase"/>
</dbReference>
<dbReference type="SUPFAM" id="SSF51735">
    <property type="entry name" value="NAD(P)-binding Rossmann-fold domains"/>
    <property type="match status" value="1"/>
</dbReference>
<keyword evidence="6 7" id="KW-0456">Lyase</keyword>
<protein>
    <recommendedName>
        <fullName evidence="4 7">dTDP-glucose 4,6-dehydratase</fullName>
        <ecNumber evidence="4 7">4.2.1.46</ecNumber>
    </recommendedName>
</protein>
<dbReference type="GO" id="GO:0008460">
    <property type="term" value="F:dTDP-glucose 4,6-dehydratase activity"/>
    <property type="evidence" value="ECO:0007669"/>
    <property type="project" value="UniProtKB-EC"/>
</dbReference>
<comment type="similarity">
    <text evidence="3 7">Belongs to the NAD(P)-dependent epimerase/dehydratase family. dTDP-glucose dehydratase subfamily.</text>
</comment>
<dbReference type="Pfam" id="PF16363">
    <property type="entry name" value="GDP_Man_Dehyd"/>
    <property type="match status" value="1"/>
</dbReference>
<dbReference type="EC" id="4.2.1.46" evidence="4 7"/>
<keyword evidence="5" id="KW-0520">NAD</keyword>
<sequence length="362" mass="41662">MKILVCGGAGFIGSNFVHYILENFPHYQVVNFDKLTYAGNLENLKDIEDDLAKSSRYTFVKGDICDYKLLNEVVDKYQIDHIINFAAETHVDRSIFGDCTEFVMTNTFGVLQILNLCRHHKITKFVNVSTDEVYGTLALESNDRFTESTPICPNMPYAAAKAGGDMLAHSYFITHKIPVVVTHCSNNYGSYQYPEKLIPSSVFRLLKNKPILIHGSGRNVRDWIHVRDHCRALYLMLEKGIPGEVYNVGVDNERSNLEIAKMILRLMNLPETMIEFVEDRPGNDLRYAIDSTKLQNLGWSPVYTHDQFEVGMSETINWYLTHRDWVEDLWGKHEEAYKINHTPTVEKKQEAIKKQEEEKEAI</sequence>
<evidence type="ECO:0000256" key="6">
    <source>
        <dbReference type="ARBA" id="ARBA00023239"/>
    </source>
</evidence>
<dbReference type="AlphaFoldDB" id="A0A0G0JU88"/>
<feature type="domain" description="NAD(P)-binding" evidence="8">
    <location>
        <begin position="4"/>
        <end position="307"/>
    </location>
</feature>
<dbReference type="InterPro" id="IPR016040">
    <property type="entry name" value="NAD(P)-bd_dom"/>
</dbReference>
<dbReference type="NCBIfam" id="TIGR01181">
    <property type="entry name" value="dTDP_gluc_dehyt"/>
    <property type="match status" value="1"/>
</dbReference>
<comment type="caution">
    <text evidence="9">The sequence shown here is derived from an EMBL/GenBank/DDBJ whole genome shotgun (WGS) entry which is preliminary data.</text>
</comment>
<gene>
    <name evidence="9" type="ORF">US58_C0018G0003</name>
</gene>
<evidence type="ECO:0000256" key="4">
    <source>
        <dbReference type="ARBA" id="ARBA00011990"/>
    </source>
</evidence>
<reference evidence="9 10" key="1">
    <citation type="journal article" date="2015" name="Nature">
        <title>rRNA introns, odd ribosomes, and small enigmatic genomes across a large radiation of phyla.</title>
        <authorList>
            <person name="Brown C.T."/>
            <person name="Hug L.A."/>
            <person name="Thomas B.C."/>
            <person name="Sharon I."/>
            <person name="Castelle C.J."/>
            <person name="Singh A."/>
            <person name="Wilkins M.J."/>
            <person name="Williams K.H."/>
            <person name="Banfield J.F."/>
        </authorList>
    </citation>
    <scope>NUCLEOTIDE SEQUENCE [LARGE SCALE GENOMIC DNA]</scope>
</reference>
<evidence type="ECO:0000259" key="8">
    <source>
        <dbReference type="Pfam" id="PF16363"/>
    </source>
</evidence>
<name>A0A0G0JU88_9BACT</name>
<evidence type="ECO:0000256" key="5">
    <source>
        <dbReference type="ARBA" id="ARBA00023027"/>
    </source>
</evidence>
<dbReference type="Proteomes" id="UP000034333">
    <property type="component" value="Unassembled WGS sequence"/>
</dbReference>
<evidence type="ECO:0000256" key="1">
    <source>
        <dbReference type="ARBA" id="ARBA00001539"/>
    </source>
</evidence>
<dbReference type="GO" id="GO:0009225">
    <property type="term" value="P:nucleotide-sugar metabolic process"/>
    <property type="evidence" value="ECO:0007669"/>
    <property type="project" value="InterPro"/>
</dbReference>
<dbReference type="STRING" id="1619036.US58_C0018G0003"/>
<comment type="catalytic activity">
    <reaction evidence="1 7">
        <text>dTDP-alpha-D-glucose = dTDP-4-dehydro-6-deoxy-alpha-D-glucose + H2O</text>
        <dbReference type="Rhea" id="RHEA:17221"/>
        <dbReference type="ChEBI" id="CHEBI:15377"/>
        <dbReference type="ChEBI" id="CHEBI:57477"/>
        <dbReference type="ChEBI" id="CHEBI:57649"/>
        <dbReference type="EC" id="4.2.1.46"/>
    </reaction>
</comment>
<dbReference type="CDD" id="cd05246">
    <property type="entry name" value="dTDP_GD_SDR_e"/>
    <property type="match status" value="1"/>
</dbReference>
<comment type="cofactor">
    <cofactor evidence="2 7">
        <name>NAD(+)</name>
        <dbReference type="ChEBI" id="CHEBI:57540"/>
    </cofactor>
</comment>
<organism evidence="9 10">
    <name type="scientific">Candidatus Magasanikbacteria bacterium GW2011_GWA2_37_8</name>
    <dbReference type="NCBI Taxonomy" id="1619036"/>
    <lineage>
        <taxon>Bacteria</taxon>
        <taxon>Candidatus Magasanikiibacteriota</taxon>
    </lineage>
</organism>
<evidence type="ECO:0000313" key="10">
    <source>
        <dbReference type="Proteomes" id="UP000034333"/>
    </source>
</evidence>
<dbReference type="PATRIC" id="fig|1619036.3.peg.526"/>
<evidence type="ECO:0000313" key="9">
    <source>
        <dbReference type="EMBL" id="KKQ40529.1"/>
    </source>
</evidence>
<evidence type="ECO:0000256" key="7">
    <source>
        <dbReference type="RuleBase" id="RU004473"/>
    </source>
</evidence>
<proteinExistence type="inferred from homology"/>
<accession>A0A0G0JU88</accession>
<evidence type="ECO:0000256" key="2">
    <source>
        <dbReference type="ARBA" id="ARBA00001911"/>
    </source>
</evidence>
<dbReference type="PANTHER" id="PTHR43000">
    <property type="entry name" value="DTDP-D-GLUCOSE 4,6-DEHYDRATASE-RELATED"/>
    <property type="match status" value="1"/>
</dbReference>